<evidence type="ECO:0000256" key="4">
    <source>
        <dbReference type="ARBA" id="ARBA00022679"/>
    </source>
</evidence>
<dbReference type="FunFam" id="3.40.1170.60:FF:000003">
    <property type="entry name" value="DNA polymerase eta"/>
    <property type="match status" value="1"/>
</dbReference>
<evidence type="ECO:0000259" key="12">
    <source>
        <dbReference type="PROSITE" id="PS50173"/>
    </source>
</evidence>
<dbReference type="GO" id="GO:0042276">
    <property type="term" value="P:error-prone translesion synthesis"/>
    <property type="evidence" value="ECO:0007669"/>
    <property type="project" value="TreeGrafter"/>
</dbReference>
<evidence type="ECO:0000256" key="11">
    <source>
        <dbReference type="ARBA" id="ARBA00049244"/>
    </source>
</evidence>
<comment type="subunit">
    <text evidence="2">Monomer.</text>
</comment>
<dbReference type="EMBL" id="RWJI01000001">
    <property type="protein sequence ID" value="RRQ52272.1"/>
    <property type="molecule type" value="Genomic_DNA"/>
</dbReference>
<dbReference type="Gene3D" id="3.30.1490.100">
    <property type="entry name" value="DNA polymerase, Y-family, little finger domain"/>
    <property type="match status" value="1"/>
</dbReference>
<evidence type="ECO:0000256" key="6">
    <source>
        <dbReference type="ARBA" id="ARBA00022723"/>
    </source>
</evidence>
<dbReference type="PANTHER" id="PTHR11076:SF34">
    <property type="entry name" value="PROTEIN UMUC"/>
    <property type="match status" value="1"/>
</dbReference>
<dbReference type="InterPro" id="IPR043502">
    <property type="entry name" value="DNA/RNA_pol_sf"/>
</dbReference>
<evidence type="ECO:0000256" key="8">
    <source>
        <dbReference type="ARBA" id="ARBA00022842"/>
    </source>
</evidence>
<dbReference type="InterPro" id="IPR017961">
    <property type="entry name" value="DNA_pol_Y-fam_little_finger"/>
</dbReference>
<dbReference type="Gene3D" id="3.40.1170.60">
    <property type="match status" value="1"/>
</dbReference>
<evidence type="ECO:0000256" key="5">
    <source>
        <dbReference type="ARBA" id="ARBA00022695"/>
    </source>
</evidence>
<dbReference type="GO" id="GO:0003887">
    <property type="term" value="F:DNA-directed DNA polymerase activity"/>
    <property type="evidence" value="ECO:0007669"/>
    <property type="project" value="UniProtKB-EC"/>
</dbReference>
<dbReference type="CDD" id="cd00424">
    <property type="entry name" value="PolY"/>
    <property type="match status" value="1"/>
</dbReference>
<accession>A0A3R8Q379</accession>
<dbReference type="GO" id="GO:0003684">
    <property type="term" value="F:damaged DNA binding"/>
    <property type="evidence" value="ECO:0007669"/>
    <property type="project" value="InterPro"/>
</dbReference>
<evidence type="ECO:0000313" key="14">
    <source>
        <dbReference type="Proteomes" id="UP000268553"/>
    </source>
</evidence>
<dbReference type="Pfam" id="PF00817">
    <property type="entry name" value="IMS"/>
    <property type="match status" value="1"/>
</dbReference>
<reference evidence="13 14" key="1">
    <citation type="submission" date="2018-12" db="EMBL/GenBank/DDBJ databases">
        <authorList>
            <person name="Kim S.-J."/>
            <person name="Jung G.-Y."/>
        </authorList>
    </citation>
    <scope>NUCLEOTIDE SEQUENCE [LARGE SCALE GENOMIC DNA]</scope>
    <source>
        <strain evidence="13 14">03SU3-P</strain>
    </source>
</reference>
<comment type="catalytic activity">
    <reaction evidence="11">
        <text>DNA(n) + a 2'-deoxyribonucleoside 5'-triphosphate = DNA(n+1) + diphosphate</text>
        <dbReference type="Rhea" id="RHEA:22508"/>
        <dbReference type="Rhea" id="RHEA-COMP:17339"/>
        <dbReference type="Rhea" id="RHEA-COMP:17340"/>
        <dbReference type="ChEBI" id="CHEBI:33019"/>
        <dbReference type="ChEBI" id="CHEBI:61560"/>
        <dbReference type="ChEBI" id="CHEBI:173112"/>
        <dbReference type="EC" id="2.7.7.7"/>
    </reaction>
</comment>
<dbReference type="EC" id="2.7.7.7" evidence="3"/>
<dbReference type="Gene3D" id="3.30.70.270">
    <property type="match status" value="1"/>
</dbReference>
<dbReference type="GO" id="GO:0046872">
    <property type="term" value="F:metal ion binding"/>
    <property type="evidence" value="ECO:0007669"/>
    <property type="project" value="UniProtKB-KW"/>
</dbReference>
<keyword evidence="7" id="KW-0227">DNA damage</keyword>
<dbReference type="GO" id="GO:0006281">
    <property type="term" value="P:DNA repair"/>
    <property type="evidence" value="ECO:0007669"/>
    <property type="project" value="UniProtKB-KW"/>
</dbReference>
<dbReference type="InterPro" id="IPR050116">
    <property type="entry name" value="DNA_polymerase-Y"/>
</dbReference>
<keyword evidence="6" id="KW-0479">Metal-binding</keyword>
<evidence type="ECO:0000256" key="1">
    <source>
        <dbReference type="ARBA" id="ARBA00010945"/>
    </source>
</evidence>
<dbReference type="PROSITE" id="PS50173">
    <property type="entry name" value="UMUC"/>
    <property type="match status" value="1"/>
</dbReference>
<keyword evidence="9" id="KW-0234">DNA repair</keyword>
<dbReference type="InterPro" id="IPR001126">
    <property type="entry name" value="UmuC"/>
</dbReference>
<name>A0A3R8Q379_9SPHN</name>
<feature type="domain" description="UmuC" evidence="12">
    <location>
        <begin position="9"/>
        <end position="190"/>
    </location>
</feature>
<comment type="caution">
    <text evidence="13">The sequence shown here is derived from an EMBL/GenBank/DDBJ whole genome shotgun (WGS) entry which is preliminary data.</text>
</comment>
<dbReference type="Proteomes" id="UP000268553">
    <property type="component" value="Unassembled WGS sequence"/>
</dbReference>
<evidence type="ECO:0000313" key="13">
    <source>
        <dbReference type="EMBL" id="RRQ52272.1"/>
    </source>
</evidence>
<keyword evidence="5" id="KW-0548">Nucleotidyltransferase</keyword>
<dbReference type="GO" id="GO:0005829">
    <property type="term" value="C:cytosol"/>
    <property type="evidence" value="ECO:0007669"/>
    <property type="project" value="TreeGrafter"/>
</dbReference>
<evidence type="ECO:0000256" key="3">
    <source>
        <dbReference type="ARBA" id="ARBA00012417"/>
    </source>
</evidence>
<dbReference type="InterPro" id="IPR036775">
    <property type="entry name" value="DNA_pol_Y-fam_lit_finger_sf"/>
</dbReference>
<evidence type="ECO:0000256" key="2">
    <source>
        <dbReference type="ARBA" id="ARBA00011245"/>
    </source>
</evidence>
<comment type="similarity">
    <text evidence="1">Belongs to the DNA polymerase type-Y family.</text>
</comment>
<dbReference type="Gene3D" id="1.10.150.20">
    <property type="entry name" value="5' to 3' exonuclease, C-terminal subdomain"/>
    <property type="match status" value="1"/>
</dbReference>
<dbReference type="PANTHER" id="PTHR11076">
    <property type="entry name" value="DNA REPAIR POLYMERASE UMUC / TRANSFERASE FAMILY MEMBER"/>
    <property type="match status" value="1"/>
</dbReference>
<dbReference type="OrthoDB" id="9808813at2"/>
<keyword evidence="14" id="KW-1185">Reference proteome</keyword>
<keyword evidence="8" id="KW-0460">Magnesium</keyword>
<dbReference type="AlphaFoldDB" id="A0A3R8Q379"/>
<dbReference type="Pfam" id="PF11799">
    <property type="entry name" value="IMS_C"/>
    <property type="match status" value="1"/>
</dbReference>
<protein>
    <recommendedName>
        <fullName evidence="3">DNA-directed DNA polymerase</fullName>
        <ecNumber evidence="3">2.7.7.7</ecNumber>
    </recommendedName>
</protein>
<proteinExistence type="inferred from homology"/>
<evidence type="ECO:0000256" key="10">
    <source>
        <dbReference type="ARBA" id="ARBA00025589"/>
    </source>
</evidence>
<dbReference type="InterPro" id="IPR043128">
    <property type="entry name" value="Rev_trsase/Diguanyl_cyclase"/>
</dbReference>
<comment type="function">
    <text evidence="10">Poorly processive, error-prone DNA polymerase involved in untargeted mutagenesis. Copies undamaged DNA at stalled replication forks, which arise in vivo from mismatched or misaligned primer ends. These misaligned primers can be extended by PolIV. Exhibits no 3'-5' exonuclease (proofreading) activity. May be involved in translesional synthesis, in conjunction with the beta clamp from PolIII.</text>
</comment>
<organism evidence="13 14">
    <name type="scientific">Sphingorhabdus wooponensis</name>
    <dbReference type="NCBI Taxonomy" id="940136"/>
    <lineage>
        <taxon>Bacteria</taxon>
        <taxon>Pseudomonadati</taxon>
        <taxon>Pseudomonadota</taxon>
        <taxon>Alphaproteobacteria</taxon>
        <taxon>Sphingomonadales</taxon>
        <taxon>Sphingomonadaceae</taxon>
        <taxon>Sphingorhabdus</taxon>
    </lineage>
</organism>
<dbReference type="RefSeq" id="WP_125230289.1">
    <property type="nucleotide sequence ID" value="NZ_RWJI01000001.1"/>
</dbReference>
<gene>
    <name evidence="13" type="ORF">D7D48_05250</name>
</gene>
<dbReference type="SUPFAM" id="SSF56672">
    <property type="entry name" value="DNA/RNA polymerases"/>
    <property type="match status" value="1"/>
</dbReference>
<evidence type="ECO:0000256" key="7">
    <source>
        <dbReference type="ARBA" id="ARBA00022763"/>
    </source>
</evidence>
<dbReference type="GO" id="GO:0009432">
    <property type="term" value="P:SOS response"/>
    <property type="evidence" value="ECO:0007669"/>
    <property type="project" value="TreeGrafter"/>
</dbReference>
<keyword evidence="4" id="KW-0808">Transferase</keyword>
<evidence type="ECO:0000256" key="9">
    <source>
        <dbReference type="ARBA" id="ARBA00023204"/>
    </source>
</evidence>
<sequence length="414" mass="45951">MRKPDTIEHLYLDFDGFFASVEQLRNPALRGRPIGIVPYEGGRSCIIACSREAKAHGVKNIMMVDEAKRICRDLILVPQKPDLYRRAHNELISQIGSVIPVDQVKSIDELSCKLDEGQRADPAGVAAAIKRTIRYNIGASITCSIGFAANRHLAKIAGGTQKPDGISIWRPEAMPAPLLKLPLDDIPGIGKRMEIRLAKAGITTMAALLATQPKQLRALWNNVTGERLWYALHGYAIEAPPTERGMFGHARVLPPDARTLTDAKTISRLLLVKAARRVRRAGYYTKSITLWMQYYEGSGFDSLTLPQVNDDQALLTALASLWERLTSRLTSKTRVMRIGVSLGDLTTANHRQLDFLLDDDSERQKWERLGSALDRLNIKYGKTVASVGFWEPPPGGNVGGKISFTRIPSAEDFW</sequence>